<sequence>MVLVVTLTLAALPNATEDRIQASIQGLNVLEQAPGVRSVRFGRTFTTAFTRGFTHQLVVELDKDAIPIYRQQYAPSIENHLSIAFDLETSVGMEFDDGRRPGLTDTVRFIERGRL</sequence>
<gene>
    <name evidence="2" type="ORF">BCR33DRAFT_779738</name>
</gene>
<keyword evidence="1" id="KW-0732">Signal</keyword>
<dbReference type="AlphaFoldDB" id="A0A1Y2CZH7"/>
<evidence type="ECO:0000256" key="1">
    <source>
        <dbReference type="SAM" id="SignalP"/>
    </source>
</evidence>
<protein>
    <recommendedName>
        <fullName evidence="4">Stress-response A/B barrel domain-containing protein</fullName>
    </recommendedName>
</protein>
<keyword evidence="3" id="KW-1185">Reference proteome</keyword>
<dbReference type="EMBL" id="MCGO01000003">
    <property type="protein sequence ID" value="ORY52433.1"/>
    <property type="molecule type" value="Genomic_DNA"/>
</dbReference>
<evidence type="ECO:0008006" key="4">
    <source>
        <dbReference type="Google" id="ProtNLM"/>
    </source>
</evidence>
<name>A0A1Y2CZH7_9FUNG</name>
<accession>A0A1Y2CZH7</accession>
<dbReference type="Proteomes" id="UP000193642">
    <property type="component" value="Unassembled WGS sequence"/>
</dbReference>
<feature type="chain" id="PRO_5012350083" description="Stress-response A/B barrel domain-containing protein" evidence="1">
    <location>
        <begin position="18"/>
        <end position="115"/>
    </location>
</feature>
<reference evidence="2 3" key="1">
    <citation type="submission" date="2016-07" db="EMBL/GenBank/DDBJ databases">
        <title>Pervasive Adenine N6-methylation of Active Genes in Fungi.</title>
        <authorList>
            <consortium name="DOE Joint Genome Institute"/>
            <person name="Mondo S.J."/>
            <person name="Dannebaum R.O."/>
            <person name="Kuo R.C."/>
            <person name="Labutti K."/>
            <person name="Haridas S."/>
            <person name="Kuo A."/>
            <person name="Salamov A."/>
            <person name="Ahrendt S.R."/>
            <person name="Lipzen A."/>
            <person name="Sullivan W."/>
            <person name="Andreopoulos W.B."/>
            <person name="Clum A."/>
            <person name="Lindquist E."/>
            <person name="Daum C."/>
            <person name="Ramamoorthy G.K."/>
            <person name="Gryganskyi A."/>
            <person name="Culley D."/>
            <person name="Magnuson J.K."/>
            <person name="James T.Y."/>
            <person name="O'Malley M.A."/>
            <person name="Stajich J.E."/>
            <person name="Spatafora J.W."/>
            <person name="Visel A."/>
            <person name="Grigoriev I.V."/>
        </authorList>
    </citation>
    <scope>NUCLEOTIDE SEQUENCE [LARGE SCALE GENOMIC DNA]</scope>
    <source>
        <strain evidence="2 3">JEL800</strain>
    </source>
</reference>
<comment type="caution">
    <text evidence="2">The sequence shown here is derived from an EMBL/GenBank/DDBJ whole genome shotgun (WGS) entry which is preliminary data.</text>
</comment>
<evidence type="ECO:0000313" key="3">
    <source>
        <dbReference type="Proteomes" id="UP000193642"/>
    </source>
</evidence>
<feature type="signal peptide" evidence="1">
    <location>
        <begin position="1"/>
        <end position="17"/>
    </location>
</feature>
<evidence type="ECO:0000313" key="2">
    <source>
        <dbReference type="EMBL" id="ORY52433.1"/>
    </source>
</evidence>
<proteinExistence type="predicted"/>
<organism evidence="2 3">
    <name type="scientific">Rhizoclosmatium globosum</name>
    <dbReference type="NCBI Taxonomy" id="329046"/>
    <lineage>
        <taxon>Eukaryota</taxon>
        <taxon>Fungi</taxon>
        <taxon>Fungi incertae sedis</taxon>
        <taxon>Chytridiomycota</taxon>
        <taxon>Chytridiomycota incertae sedis</taxon>
        <taxon>Chytridiomycetes</taxon>
        <taxon>Chytridiales</taxon>
        <taxon>Chytriomycetaceae</taxon>
        <taxon>Rhizoclosmatium</taxon>
    </lineage>
</organism>